<reference evidence="4" key="1">
    <citation type="submission" date="2021-01" db="EMBL/GenBank/DDBJ databases">
        <authorList>
            <person name="Corre E."/>
            <person name="Pelletier E."/>
            <person name="Niang G."/>
            <person name="Scheremetjew M."/>
            <person name="Finn R."/>
            <person name="Kale V."/>
            <person name="Holt S."/>
            <person name="Cochrane G."/>
            <person name="Meng A."/>
            <person name="Brown T."/>
            <person name="Cohen L."/>
        </authorList>
    </citation>
    <scope>NUCLEOTIDE SEQUENCE</scope>
    <source>
        <strain evidence="4">SPMC142</strain>
    </source>
</reference>
<sequence length="248" mass="27150">MGSACFRELVDSRSPLFQESSPSDEDSVGPGCLDVEDMGCCPALPRTSRTQQYSKAQLAGVRPATSRSSAHARPLKLESQIQELFRLHDLNANGVLEEEELVQLNAKVAMLHYGKDVDLQAVKDKYRLLFREKLDAQGRPVPYAIFRQYVVQVLNGLDSDPVAQEMIVEQFAAEAKSARAVFHSPSFASSSDDSFRSKISMQSMANFSAIAERHVPSPVPKECVPASPVQPAMKVYPAVPRRAAQGGA</sequence>
<dbReference type="EMBL" id="HBIQ01013709">
    <property type="protein sequence ID" value="CAE0527144.1"/>
    <property type="molecule type" value="Transcribed_RNA"/>
</dbReference>
<dbReference type="PROSITE" id="PS50222">
    <property type="entry name" value="EF_HAND_2"/>
    <property type="match status" value="1"/>
</dbReference>
<dbReference type="InterPro" id="IPR018247">
    <property type="entry name" value="EF_Hand_1_Ca_BS"/>
</dbReference>
<dbReference type="InterPro" id="IPR011992">
    <property type="entry name" value="EF-hand-dom_pair"/>
</dbReference>
<proteinExistence type="predicted"/>
<keyword evidence="1" id="KW-0106">Calcium</keyword>
<evidence type="ECO:0000256" key="2">
    <source>
        <dbReference type="SAM" id="MobiDB-lite"/>
    </source>
</evidence>
<name>A0A7S3W0T0_9SPIT</name>
<gene>
    <name evidence="4" type="ORF">SACU0126_LOCUS4336</name>
</gene>
<protein>
    <recommendedName>
        <fullName evidence="3">EF-hand domain-containing protein</fullName>
    </recommendedName>
</protein>
<evidence type="ECO:0000256" key="1">
    <source>
        <dbReference type="ARBA" id="ARBA00022837"/>
    </source>
</evidence>
<feature type="domain" description="EF-hand" evidence="3">
    <location>
        <begin position="76"/>
        <end position="111"/>
    </location>
</feature>
<evidence type="ECO:0000259" key="3">
    <source>
        <dbReference type="PROSITE" id="PS50222"/>
    </source>
</evidence>
<dbReference type="SUPFAM" id="SSF47473">
    <property type="entry name" value="EF-hand"/>
    <property type="match status" value="1"/>
</dbReference>
<evidence type="ECO:0000313" key="4">
    <source>
        <dbReference type="EMBL" id="CAE0527144.1"/>
    </source>
</evidence>
<dbReference type="GO" id="GO:0005509">
    <property type="term" value="F:calcium ion binding"/>
    <property type="evidence" value="ECO:0007669"/>
    <property type="project" value="InterPro"/>
</dbReference>
<accession>A0A7S3W0T0</accession>
<organism evidence="4">
    <name type="scientific">Strombidinopsis acuminata</name>
    <dbReference type="NCBI Taxonomy" id="141414"/>
    <lineage>
        <taxon>Eukaryota</taxon>
        <taxon>Sar</taxon>
        <taxon>Alveolata</taxon>
        <taxon>Ciliophora</taxon>
        <taxon>Intramacronucleata</taxon>
        <taxon>Spirotrichea</taxon>
        <taxon>Choreotrichia</taxon>
        <taxon>Choreotrichida</taxon>
        <taxon>Strombidinopsidae</taxon>
        <taxon>Strombidinopsis</taxon>
    </lineage>
</organism>
<dbReference type="InterPro" id="IPR002048">
    <property type="entry name" value="EF_hand_dom"/>
</dbReference>
<dbReference type="PROSITE" id="PS00018">
    <property type="entry name" value="EF_HAND_1"/>
    <property type="match status" value="1"/>
</dbReference>
<dbReference type="AlphaFoldDB" id="A0A7S3W0T0"/>
<feature type="region of interest" description="Disordered" evidence="2">
    <location>
        <begin position="52"/>
        <end position="73"/>
    </location>
</feature>